<evidence type="ECO:0000256" key="17">
    <source>
        <dbReference type="ARBA" id="ARBA00059755"/>
    </source>
</evidence>
<feature type="compositionally biased region" description="Polar residues" evidence="20">
    <location>
        <begin position="896"/>
        <end position="912"/>
    </location>
</feature>
<evidence type="ECO:0000256" key="18">
    <source>
        <dbReference type="ARBA" id="ARBA00067401"/>
    </source>
</evidence>
<dbReference type="Gene3D" id="3.40.50.1000">
    <property type="entry name" value="HAD superfamily/HAD-like"/>
    <property type="match status" value="1"/>
</dbReference>
<feature type="transmembrane region" description="Helical" evidence="21">
    <location>
        <begin position="1122"/>
        <end position="1140"/>
    </location>
</feature>
<evidence type="ECO:0000256" key="4">
    <source>
        <dbReference type="ARBA" id="ARBA00022553"/>
    </source>
</evidence>
<dbReference type="PANTHER" id="PTHR45630:SF7">
    <property type="entry name" value="ENDOPLASMIC RETICULUM TRANSMEMBRANE HELIX TRANSLOCASE"/>
    <property type="match status" value="1"/>
</dbReference>
<evidence type="ECO:0000256" key="6">
    <source>
        <dbReference type="ARBA" id="ARBA00022723"/>
    </source>
</evidence>
<dbReference type="SUPFAM" id="SSF56784">
    <property type="entry name" value="HAD-like"/>
    <property type="match status" value="1"/>
</dbReference>
<feature type="transmembrane region" description="Helical" evidence="21">
    <location>
        <begin position="234"/>
        <end position="249"/>
    </location>
</feature>
<keyword evidence="25" id="KW-1185">Reference proteome</keyword>
<evidence type="ECO:0000256" key="16">
    <source>
        <dbReference type="ARBA" id="ARBA00048588"/>
    </source>
</evidence>
<dbReference type="InterPro" id="IPR008250">
    <property type="entry name" value="ATPase_P-typ_transduc_dom_A_sf"/>
</dbReference>
<evidence type="ECO:0000256" key="21">
    <source>
        <dbReference type="SAM" id="Phobius"/>
    </source>
</evidence>
<keyword evidence="14 21" id="KW-0472">Membrane</keyword>
<dbReference type="InterPro" id="IPR036412">
    <property type="entry name" value="HAD-like_sf"/>
</dbReference>
<evidence type="ECO:0000313" key="25">
    <source>
        <dbReference type="Proteomes" id="UP000472264"/>
    </source>
</evidence>
<dbReference type="GO" id="GO:0140567">
    <property type="term" value="F:membrane protein dislocase activity"/>
    <property type="evidence" value="ECO:0007669"/>
    <property type="project" value="TreeGrafter"/>
</dbReference>
<evidence type="ECO:0000256" key="15">
    <source>
        <dbReference type="ARBA" id="ARBA00023180"/>
    </source>
</evidence>
<feature type="transmembrane region" description="Helical" evidence="21">
    <location>
        <begin position="59"/>
        <end position="80"/>
    </location>
</feature>
<dbReference type="CDD" id="cd07543">
    <property type="entry name" value="P-type_ATPase_cation"/>
    <property type="match status" value="1"/>
</dbReference>
<evidence type="ECO:0000256" key="14">
    <source>
        <dbReference type="ARBA" id="ARBA00023136"/>
    </source>
</evidence>
<dbReference type="GO" id="GO:0015031">
    <property type="term" value="P:protein transport"/>
    <property type="evidence" value="ECO:0007669"/>
    <property type="project" value="UniProtKB-KW"/>
</dbReference>
<dbReference type="PANTHER" id="PTHR45630">
    <property type="entry name" value="CATION-TRANSPORTING ATPASE-RELATED"/>
    <property type="match status" value="1"/>
</dbReference>
<feature type="domain" description="P-type ATPase A" evidence="22">
    <location>
        <begin position="292"/>
        <end position="417"/>
    </location>
</feature>
<keyword evidence="8" id="KW-0256">Endoplasmic reticulum</keyword>
<dbReference type="FunFam" id="2.70.150.10:FF:000015">
    <property type="entry name" value="Cation-transporting ATPase"/>
    <property type="match status" value="1"/>
</dbReference>
<feature type="transmembrane region" description="Helical" evidence="21">
    <location>
        <begin position="1160"/>
        <end position="1179"/>
    </location>
</feature>
<dbReference type="InterPro" id="IPR018303">
    <property type="entry name" value="ATPase_P-typ_P_site"/>
</dbReference>
<dbReference type="Gene3D" id="2.70.150.10">
    <property type="entry name" value="Calcium-transporting ATPase, cytoplasmic transduction domain A"/>
    <property type="match status" value="1"/>
</dbReference>
<keyword evidence="11" id="KW-0653">Protein transport</keyword>
<evidence type="ECO:0000313" key="24">
    <source>
        <dbReference type="Ensembl" id="ENSENLP00000038301.1"/>
    </source>
</evidence>
<dbReference type="InterPro" id="IPR006544">
    <property type="entry name" value="P-type_TPase_V"/>
</dbReference>
<keyword evidence="6" id="KW-0479">Metal-binding</keyword>
<comment type="catalytic activity">
    <reaction evidence="16">
        <text>[protein]-with a C-terminal TM segment(out) + ATP + H2O = [protein]-with a C-terminal TM segment(in) + ADP + phosphate + H(+)</text>
        <dbReference type="Rhea" id="RHEA:66168"/>
        <dbReference type="Rhea" id="RHEA-COMP:16963"/>
        <dbReference type="ChEBI" id="CHEBI:15377"/>
        <dbReference type="ChEBI" id="CHEBI:15378"/>
        <dbReference type="ChEBI" id="CHEBI:30616"/>
        <dbReference type="ChEBI" id="CHEBI:43474"/>
        <dbReference type="ChEBI" id="CHEBI:90782"/>
        <dbReference type="ChEBI" id="CHEBI:456216"/>
    </reaction>
</comment>
<dbReference type="SUPFAM" id="SSF81653">
    <property type="entry name" value="Calcium ATPase, transduction domain A"/>
    <property type="match status" value="1"/>
</dbReference>
<dbReference type="GO" id="GO:0005524">
    <property type="term" value="F:ATP binding"/>
    <property type="evidence" value="ECO:0007669"/>
    <property type="project" value="UniProtKB-KW"/>
</dbReference>
<dbReference type="GO" id="GO:0006874">
    <property type="term" value="P:intracellular calcium ion homeostasis"/>
    <property type="evidence" value="ECO:0007669"/>
    <property type="project" value="TreeGrafter"/>
</dbReference>
<keyword evidence="4" id="KW-0597">Phosphoprotein</keyword>
<dbReference type="GO" id="GO:0016887">
    <property type="term" value="F:ATP hydrolysis activity"/>
    <property type="evidence" value="ECO:0007669"/>
    <property type="project" value="InterPro"/>
</dbReference>
<keyword evidence="9" id="KW-0067">ATP-binding</keyword>
<evidence type="ECO:0000256" key="8">
    <source>
        <dbReference type="ARBA" id="ARBA00022824"/>
    </source>
</evidence>
<keyword evidence="5 21" id="KW-0812">Transmembrane</keyword>
<feature type="transmembrane region" description="Helical" evidence="21">
    <location>
        <begin position="1040"/>
        <end position="1061"/>
    </location>
</feature>
<dbReference type="SUPFAM" id="SSF81665">
    <property type="entry name" value="Calcium ATPase, transmembrane domain M"/>
    <property type="match status" value="1"/>
</dbReference>
<dbReference type="GO" id="GO:0005789">
    <property type="term" value="C:endoplasmic reticulum membrane"/>
    <property type="evidence" value="ECO:0007669"/>
    <property type="project" value="UniProtKB-SubCell"/>
</dbReference>
<reference evidence="24" key="3">
    <citation type="submission" date="2025-09" db="UniProtKB">
        <authorList>
            <consortium name="Ensembl"/>
        </authorList>
    </citation>
    <scope>IDENTIFICATION</scope>
</reference>
<comment type="subcellular location">
    <subcellularLocation>
        <location evidence="1">Endoplasmic reticulum membrane</location>
        <topology evidence="1">Multi-pass membrane protein</topology>
    </subcellularLocation>
</comment>
<comment type="function">
    <text evidence="17">Endoplasmic reticulum translocase required to remove mitochondrial transmembrane proteins mistargeted to the endoplasmic reticulum. Acts as a dislocase that mediates the ATP-dependent extraction of mislocalized mitochondrial transmembrane proteins from the endoplasmic reticulum membrane. Specifically binds mitochondrial tail-anchored transmembrane proteins: has an atypically large substrate-binding pocket that recognizes and binds moderately hydrophobic transmembranes with short hydrophilic lumenal domains.</text>
</comment>
<dbReference type="InterPro" id="IPR023214">
    <property type="entry name" value="HAD_sf"/>
</dbReference>
<dbReference type="Pfam" id="PF00122">
    <property type="entry name" value="E1-E2_ATPase"/>
    <property type="match status" value="1"/>
</dbReference>
<comment type="similarity">
    <text evidence="2">Belongs to the cation transport ATPase (P-type) (TC 3.A.3) family. Type V subfamily.</text>
</comment>
<dbReference type="SFLD" id="SFLDS00003">
    <property type="entry name" value="Haloacid_Dehalogenase"/>
    <property type="match status" value="1"/>
</dbReference>
<dbReference type="InterPro" id="IPR023298">
    <property type="entry name" value="ATPase_P-typ_TM_dom_sf"/>
</dbReference>
<reference evidence="24" key="2">
    <citation type="submission" date="2025-08" db="UniProtKB">
        <authorList>
            <consortium name="Ensembl"/>
        </authorList>
    </citation>
    <scope>IDENTIFICATION</scope>
</reference>
<dbReference type="SUPFAM" id="SSF81660">
    <property type="entry name" value="Metal cation-transporting ATPase, ATP-binding domain N"/>
    <property type="match status" value="1"/>
</dbReference>
<evidence type="ECO:0000259" key="22">
    <source>
        <dbReference type="Pfam" id="PF00122"/>
    </source>
</evidence>
<feature type="transmembrane region" description="Helical" evidence="21">
    <location>
        <begin position="255"/>
        <end position="273"/>
    </location>
</feature>
<dbReference type="AlphaFoldDB" id="A0A665W388"/>
<dbReference type="InterPro" id="IPR044492">
    <property type="entry name" value="P_typ_ATPase_HD_dom"/>
</dbReference>
<evidence type="ECO:0000256" key="11">
    <source>
        <dbReference type="ARBA" id="ARBA00022927"/>
    </source>
</evidence>
<dbReference type="Proteomes" id="UP000472264">
    <property type="component" value="Chromosome 8"/>
</dbReference>
<dbReference type="InterPro" id="IPR047820">
    <property type="entry name" value="P5A-type_ATPase"/>
</dbReference>
<dbReference type="GO" id="GO:0046872">
    <property type="term" value="F:metal ion binding"/>
    <property type="evidence" value="ECO:0007669"/>
    <property type="project" value="UniProtKB-KW"/>
</dbReference>
<keyword evidence="12" id="KW-1278">Translocase</keyword>
<evidence type="ECO:0000256" key="9">
    <source>
        <dbReference type="ARBA" id="ARBA00022840"/>
    </source>
</evidence>
<dbReference type="InterPro" id="IPR023299">
    <property type="entry name" value="ATPase_P-typ_cyto_dom_N"/>
</dbReference>
<evidence type="ECO:0000256" key="2">
    <source>
        <dbReference type="ARBA" id="ARBA00006000"/>
    </source>
</evidence>
<keyword evidence="7" id="KW-0547">Nucleotide-binding</keyword>
<dbReference type="PROSITE" id="PS00154">
    <property type="entry name" value="ATPASE_E1_E2"/>
    <property type="match status" value="1"/>
</dbReference>
<dbReference type="InterPro" id="IPR001757">
    <property type="entry name" value="P_typ_ATPase"/>
</dbReference>
<evidence type="ECO:0000256" key="1">
    <source>
        <dbReference type="ARBA" id="ARBA00004477"/>
    </source>
</evidence>
<dbReference type="GO" id="GO:0019829">
    <property type="term" value="F:ATPase-coupled monoatomic cation transmembrane transporter activity"/>
    <property type="evidence" value="ECO:0007669"/>
    <property type="project" value="TreeGrafter"/>
</dbReference>
<dbReference type="InterPro" id="IPR059000">
    <property type="entry name" value="ATPase_P-type_domA"/>
</dbReference>
<accession>A0A665W388</accession>
<dbReference type="SFLD" id="SFLDF00027">
    <property type="entry name" value="p-type_atpase"/>
    <property type="match status" value="1"/>
</dbReference>
<dbReference type="NCBIfam" id="TIGR01657">
    <property type="entry name" value="P-ATPase-V"/>
    <property type="match status" value="1"/>
</dbReference>
<feature type="transmembrane region" description="Helical" evidence="21">
    <location>
        <begin position="92"/>
        <end position="114"/>
    </location>
</feature>
<keyword evidence="10" id="KW-0460">Magnesium</keyword>
<evidence type="ECO:0000256" key="10">
    <source>
        <dbReference type="ARBA" id="ARBA00022842"/>
    </source>
</evidence>
<dbReference type="FunFam" id="3.40.1110.10:FF:000014">
    <property type="entry name" value="Cation-transporting ATPase"/>
    <property type="match status" value="1"/>
</dbReference>
<evidence type="ECO:0000256" key="12">
    <source>
        <dbReference type="ARBA" id="ARBA00022967"/>
    </source>
</evidence>
<name>A0A665W388_ECHNA</name>
<dbReference type="GO" id="GO:0015662">
    <property type="term" value="F:P-type ion transporter activity"/>
    <property type="evidence" value="ECO:0007669"/>
    <property type="project" value="TreeGrafter"/>
</dbReference>
<dbReference type="GO" id="GO:0140569">
    <property type="term" value="P:extraction of mislocalized protein from ER membrane"/>
    <property type="evidence" value="ECO:0007669"/>
    <property type="project" value="TreeGrafter"/>
</dbReference>
<protein>
    <recommendedName>
        <fullName evidence="18">Endoplasmic reticulum transmembrane helix translocase</fullName>
    </recommendedName>
    <alternativeName>
        <fullName evidence="19">Endoplasmic reticulum P5A-ATPase</fullName>
    </alternativeName>
</protein>
<evidence type="ECO:0000259" key="23">
    <source>
        <dbReference type="Pfam" id="PF23143"/>
    </source>
</evidence>
<feature type="region of interest" description="Disordered" evidence="20">
    <location>
        <begin position="880"/>
        <end position="916"/>
    </location>
</feature>
<dbReference type="FunFam" id="3.40.50.1000:FF:000056">
    <property type="entry name" value="Cation-transporting ATPase"/>
    <property type="match status" value="1"/>
</dbReference>
<dbReference type="PRINTS" id="PR00119">
    <property type="entry name" value="CATATPASE"/>
</dbReference>
<evidence type="ECO:0000256" key="3">
    <source>
        <dbReference type="ARBA" id="ARBA00022448"/>
    </source>
</evidence>
<dbReference type="NCBIfam" id="TIGR01494">
    <property type="entry name" value="ATPase_P-type"/>
    <property type="match status" value="2"/>
</dbReference>
<reference evidence="24" key="1">
    <citation type="submission" date="2021-04" db="EMBL/GenBank/DDBJ databases">
        <authorList>
            <consortium name="Wellcome Sanger Institute Data Sharing"/>
        </authorList>
    </citation>
    <scope>NUCLEOTIDE SEQUENCE [LARGE SCALE GENOMIC DNA]</scope>
</reference>
<dbReference type="Pfam" id="PF23143">
    <property type="entry name" value="2TM_P5A-ATPase"/>
    <property type="match status" value="1"/>
</dbReference>
<keyword evidence="15" id="KW-0325">Glycoprotein</keyword>
<keyword evidence="13 21" id="KW-1133">Transmembrane helix</keyword>
<evidence type="ECO:0000256" key="20">
    <source>
        <dbReference type="SAM" id="MobiDB-lite"/>
    </source>
</evidence>
<dbReference type="InterPro" id="IPR057255">
    <property type="entry name" value="2TM_P5A-ATPase"/>
</dbReference>
<sequence>SVCTIVSFPVPARRGGAADGIRRPGELQMAPSVNHNQHDSGTGDELVRSVTLYRRRPRLLHGTILPFLALLYPGWLYVWLGVYGASDYPEAGLLALAAIGIAHVLTALSGYWSVHAHCWLTCSKEPDPNKATLAKVIPTPNNGSAELVALQRDQDENGDGTIAFEFQKIRYIFDHKEKKCFLPIAFPISHPMGYFQSWRGYQEEGELRAAEKRYGTNRAEMVVPDFLELFKERATAPFFVFQVFCVGLWCLDEYWYYSVFTLFMLVAFEASLVQQQMRNMSEIRRMGNKPYMIQVYRNRKWRPISSDELVPGDIVSIGRSPQENLVPCDVLLLRGRCIVDEAMLTGESVPQMKEPIEDLDPERVLDLQTDSRLHIISGGTKVVQHTPPLKASAGLKPVDNGCVAYVLRTGFYTSQGKLLRTILFGVKRVTANNLETFIFILFLLVFAIAAAVYVWVEGTKDVSRNRYKLFLECTLILTSVVPPELPIELSLAVNTSLIALAKLYVFCTEPFRIPFAGKVEVCCFDKTGTLTSDSLVVRGVAGLREGKEVMPVSEIPVETHRVVATCHSLVTLDDGQLVGDPLEKAMLTAADWTLTKDEKVFARGIKTQGLKIHQRFHFASALKRMSVLASYEKMGSTELCYISTVKGAPETLRGMFSECPASYDEVHKEMSREGARVLALGYKEMGHLTHQQVREMSRDALECDLHFAGFMVVSCPLKNDSKSVIREIQEASHHVVMITGDNPLTACHVARELHFIQKEHTLILQPCLNESKINHRFWESIDGSVHVPLPPPSISSFVHQFDLCITGEGLARLSCDPRLLHILLPHIRVFARVSPKQKEFVITSLKGLGYVTLMCGDGTNDVGALKHAHIGVALLANAPERMPERKKRGREKEVSTTEPRSLPPVSSGSKLSSRAARQRERISQVLRELEEDQVQVVKLGDASIAAPFTSKLSSIQCICHVIKQGRCTLVTTLQMFKILALNALVLAYSQSVLYLEGVKFSDFQATLQGLLLAGCFLFISRSKPLKTLSRERPLPNIFNLYTVLTVLLQFAVHFCSLVYLYKEAQSRSPPREEQFVDLYKEFEPSLINSTVYIMSMAMQMATFAINYKGHPFMESLGENRPLLWSIALSGLAIVGLLTGSSPEFNEQFALVDIPTEFKLIIAQVLVVDFVAALLVDRVLQFLLGKGTLRLPS</sequence>
<proteinExistence type="inferred from homology"/>
<dbReference type="Ensembl" id="ENSENLT00000039320.1">
    <property type="protein sequence ID" value="ENSENLP00000038301.1"/>
    <property type="gene ID" value="ENSENLG00000015961.1"/>
</dbReference>
<evidence type="ECO:0000256" key="5">
    <source>
        <dbReference type="ARBA" id="ARBA00022692"/>
    </source>
</evidence>
<organism evidence="24 25">
    <name type="scientific">Echeneis naucrates</name>
    <name type="common">Live sharksucker</name>
    <dbReference type="NCBI Taxonomy" id="173247"/>
    <lineage>
        <taxon>Eukaryota</taxon>
        <taxon>Metazoa</taxon>
        <taxon>Chordata</taxon>
        <taxon>Craniata</taxon>
        <taxon>Vertebrata</taxon>
        <taxon>Euteleostomi</taxon>
        <taxon>Actinopterygii</taxon>
        <taxon>Neopterygii</taxon>
        <taxon>Teleostei</taxon>
        <taxon>Neoteleostei</taxon>
        <taxon>Acanthomorphata</taxon>
        <taxon>Carangaria</taxon>
        <taxon>Carangiformes</taxon>
        <taxon>Echeneidae</taxon>
        <taxon>Echeneis</taxon>
    </lineage>
</organism>
<keyword evidence="3" id="KW-0813">Transport</keyword>
<evidence type="ECO:0000256" key="13">
    <source>
        <dbReference type="ARBA" id="ARBA00022989"/>
    </source>
</evidence>
<feature type="domain" description="P5A-ATPase transmembrane helical hairpin" evidence="23">
    <location>
        <begin position="56"/>
        <end position="125"/>
    </location>
</feature>
<evidence type="ECO:0000256" key="7">
    <source>
        <dbReference type="ARBA" id="ARBA00022741"/>
    </source>
</evidence>
<dbReference type="Gene3D" id="3.40.1110.10">
    <property type="entry name" value="Calcium-transporting ATPase, cytoplasmic domain N"/>
    <property type="match status" value="1"/>
</dbReference>
<feature type="transmembrane region" description="Helical" evidence="21">
    <location>
        <begin position="437"/>
        <end position="456"/>
    </location>
</feature>
<evidence type="ECO:0000256" key="19">
    <source>
        <dbReference type="ARBA" id="ARBA00083273"/>
    </source>
</evidence>
<dbReference type="SFLD" id="SFLDG00002">
    <property type="entry name" value="C1.7:_P-type_atpase_like"/>
    <property type="match status" value="1"/>
</dbReference>
<gene>
    <name evidence="24" type="primary">atp13a1</name>
</gene>